<feature type="region of interest" description="Disordered" evidence="1">
    <location>
        <begin position="165"/>
        <end position="210"/>
    </location>
</feature>
<feature type="chain" id="PRO_5012736839" evidence="2">
    <location>
        <begin position="20"/>
        <end position="505"/>
    </location>
</feature>
<gene>
    <name evidence="3" type="ORF">Fcan01_13204</name>
</gene>
<comment type="caution">
    <text evidence="3">The sequence shown here is derived from an EMBL/GenBank/DDBJ whole genome shotgun (WGS) entry which is preliminary data.</text>
</comment>
<name>A0A226E314_FOLCA</name>
<feature type="compositionally biased region" description="Basic and acidic residues" evidence="1">
    <location>
        <begin position="299"/>
        <end position="308"/>
    </location>
</feature>
<evidence type="ECO:0000313" key="4">
    <source>
        <dbReference type="Proteomes" id="UP000198287"/>
    </source>
</evidence>
<keyword evidence="4" id="KW-1185">Reference proteome</keyword>
<protein>
    <submittedName>
        <fullName evidence="3">Uncharacterized protein</fullName>
    </submittedName>
</protein>
<reference evidence="3 4" key="1">
    <citation type="submission" date="2015-12" db="EMBL/GenBank/DDBJ databases">
        <title>The genome of Folsomia candida.</title>
        <authorList>
            <person name="Faddeeva A."/>
            <person name="Derks M.F."/>
            <person name="Anvar Y."/>
            <person name="Smit S."/>
            <person name="Van Straalen N."/>
            <person name="Roelofs D."/>
        </authorList>
    </citation>
    <scope>NUCLEOTIDE SEQUENCE [LARGE SCALE GENOMIC DNA]</scope>
    <source>
        <strain evidence="3 4">VU population</strain>
        <tissue evidence="3">Whole body</tissue>
    </source>
</reference>
<proteinExistence type="predicted"/>
<organism evidence="3 4">
    <name type="scientific">Folsomia candida</name>
    <name type="common">Springtail</name>
    <dbReference type="NCBI Taxonomy" id="158441"/>
    <lineage>
        <taxon>Eukaryota</taxon>
        <taxon>Metazoa</taxon>
        <taxon>Ecdysozoa</taxon>
        <taxon>Arthropoda</taxon>
        <taxon>Hexapoda</taxon>
        <taxon>Collembola</taxon>
        <taxon>Entomobryomorpha</taxon>
        <taxon>Isotomoidea</taxon>
        <taxon>Isotomidae</taxon>
        <taxon>Proisotominae</taxon>
        <taxon>Folsomia</taxon>
    </lineage>
</organism>
<feature type="region of interest" description="Disordered" evidence="1">
    <location>
        <begin position="19"/>
        <end position="38"/>
    </location>
</feature>
<dbReference type="GO" id="GO:0005549">
    <property type="term" value="F:odorant binding"/>
    <property type="evidence" value="ECO:0007669"/>
    <property type="project" value="InterPro"/>
</dbReference>
<dbReference type="EMBL" id="LNIX01000007">
    <property type="protein sequence ID" value="OXA51424.1"/>
    <property type="molecule type" value="Genomic_DNA"/>
</dbReference>
<keyword evidence="2" id="KW-0732">Signal</keyword>
<dbReference type="Gene3D" id="1.10.238.20">
    <property type="entry name" value="Pheromone/general odorant binding protein domain"/>
    <property type="match status" value="1"/>
</dbReference>
<sequence>MKLLIIFTVLMASLLTTDARKSGKQRGGKNSEGNSTTMECLGQHLPEAKLTFGMTECTEEIAINPRDQVDKPRGKKKAMKKNHMCIKLCQRKKQGILDSNGKLSESGSNRFIEDLFPQKARPRIQRGFNRCAEDHGDGFSVANNCKEYKRFEKCMTRIISKACGLKNDGRVNGGGRGGKNAARRNGNKGKNKGNNRRQQSEDHVEDDEDSEVEERMKCILLFEVFILLTFVIRGSKSRGPDKYGFRSSRHRPPPPNRSSSRPTPSRHPSKPSQHYNQYSGSQSNNDENQYYQHGHRRKFREDKPLLDHGDDDELNSGQVYLTTGTRSNSYYNTRRHQSPRENQRLHRIGYSERGTKLAHKNSHSERKRYDDDFNSWNQQYHGYPYIDENEEYHQIPPRKKNWTQQFDEYAAVDITNVPPPTITPDREPFDVSDIKVSTSILRIEYMISFAFLGLMYGLGFLVLFQSLCVPTAKIAVYLVYYALVRTGRVRPYTIQDALEQVPPQK</sequence>
<dbReference type="InterPro" id="IPR036728">
    <property type="entry name" value="PBP_GOBP_sf"/>
</dbReference>
<dbReference type="Proteomes" id="UP000198287">
    <property type="component" value="Unassembled WGS sequence"/>
</dbReference>
<feature type="region of interest" description="Disordered" evidence="1">
    <location>
        <begin position="236"/>
        <end position="342"/>
    </location>
</feature>
<accession>A0A226E314</accession>
<feature type="compositionally biased region" description="Polar residues" evidence="1">
    <location>
        <begin position="315"/>
        <end position="332"/>
    </location>
</feature>
<evidence type="ECO:0000256" key="2">
    <source>
        <dbReference type="SAM" id="SignalP"/>
    </source>
</evidence>
<feature type="signal peptide" evidence="2">
    <location>
        <begin position="1"/>
        <end position="19"/>
    </location>
</feature>
<evidence type="ECO:0000313" key="3">
    <source>
        <dbReference type="EMBL" id="OXA51424.1"/>
    </source>
</evidence>
<feature type="compositionally biased region" description="Basic residues" evidence="1">
    <location>
        <begin position="181"/>
        <end position="195"/>
    </location>
</feature>
<dbReference type="SUPFAM" id="SSF47565">
    <property type="entry name" value="Insect pheromone/odorant-binding proteins"/>
    <property type="match status" value="1"/>
</dbReference>
<dbReference type="AlphaFoldDB" id="A0A226E314"/>
<dbReference type="OrthoDB" id="10642228at2759"/>
<evidence type="ECO:0000256" key="1">
    <source>
        <dbReference type="SAM" id="MobiDB-lite"/>
    </source>
</evidence>
<feature type="compositionally biased region" description="Polar residues" evidence="1">
    <location>
        <begin position="273"/>
        <end position="291"/>
    </location>
</feature>